<protein>
    <submittedName>
        <fullName evidence="13">SusC/RagA family TonB-linked outer membrane protein</fullName>
    </submittedName>
</protein>
<comment type="subcellular location">
    <subcellularLocation>
        <location evidence="1 8">Cell outer membrane</location>
        <topology evidence="1 8">Multi-pass membrane protein</topology>
    </subcellularLocation>
</comment>
<keyword evidence="7 8" id="KW-0998">Cell outer membrane</keyword>
<dbReference type="InterPro" id="IPR037066">
    <property type="entry name" value="Plug_dom_sf"/>
</dbReference>
<dbReference type="SUPFAM" id="SSF56935">
    <property type="entry name" value="Porins"/>
    <property type="match status" value="1"/>
</dbReference>
<feature type="domain" description="TonB-dependent receptor-like beta-barrel" evidence="11">
    <location>
        <begin position="425"/>
        <end position="830"/>
    </location>
</feature>
<dbReference type="InterPro" id="IPR036942">
    <property type="entry name" value="Beta-barrel_TonB_sf"/>
</dbReference>
<name>A0A3N4MX43_9BACT</name>
<keyword evidence="10" id="KW-0732">Signal</keyword>
<dbReference type="NCBIfam" id="TIGR04056">
    <property type="entry name" value="OMP_RagA_SusC"/>
    <property type="match status" value="1"/>
</dbReference>
<evidence type="ECO:0000256" key="7">
    <source>
        <dbReference type="ARBA" id="ARBA00023237"/>
    </source>
</evidence>
<evidence type="ECO:0000256" key="3">
    <source>
        <dbReference type="ARBA" id="ARBA00022452"/>
    </source>
</evidence>
<dbReference type="Pfam" id="PF00593">
    <property type="entry name" value="TonB_dep_Rec_b-barrel"/>
    <property type="match status" value="1"/>
</dbReference>
<accession>A0A3N4MX43</accession>
<reference evidence="14" key="1">
    <citation type="submission" date="2018-11" db="EMBL/GenBank/DDBJ databases">
        <title>Chitinophaga lutea sp.nov., isolate from arsenic contaminated soil.</title>
        <authorList>
            <person name="Zong Y."/>
        </authorList>
    </citation>
    <scope>NUCLEOTIDE SEQUENCE [LARGE SCALE GENOMIC DNA]</scope>
    <source>
        <strain evidence="14">YLT18</strain>
    </source>
</reference>
<evidence type="ECO:0000256" key="1">
    <source>
        <dbReference type="ARBA" id="ARBA00004571"/>
    </source>
</evidence>
<evidence type="ECO:0000256" key="6">
    <source>
        <dbReference type="ARBA" id="ARBA00023136"/>
    </source>
</evidence>
<dbReference type="PROSITE" id="PS52016">
    <property type="entry name" value="TONB_DEPENDENT_REC_3"/>
    <property type="match status" value="1"/>
</dbReference>
<dbReference type="AlphaFoldDB" id="A0A3N4MX43"/>
<comment type="similarity">
    <text evidence="8 9">Belongs to the TonB-dependent receptor family.</text>
</comment>
<evidence type="ECO:0000313" key="14">
    <source>
        <dbReference type="Proteomes" id="UP000279089"/>
    </source>
</evidence>
<dbReference type="RefSeq" id="WP_120517739.1">
    <property type="nucleotide sequence ID" value="NZ_QXZY01000010.1"/>
</dbReference>
<dbReference type="InterPro" id="IPR023996">
    <property type="entry name" value="TonB-dep_OMP_SusC/RagA"/>
</dbReference>
<dbReference type="EMBL" id="RMBX01000009">
    <property type="protein sequence ID" value="RPD39973.1"/>
    <property type="molecule type" value="Genomic_DNA"/>
</dbReference>
<dbReference type="InterPro" id="IPR012910">
    <property type="entry name" value="Plug_dom"/>
</dbReference>
<dbReference type="InterPro" id="IPR039426">
    <property type="entry name" value="TonB-dep_rcpt-like"/>
</dbReference>
<comment type="caution">
    <text evidence="13">The sequence shown here is derived from an EMBL/GenBank/DDBJ whole genome shotgun (WGS) entry which is preliminary data.</text>
</comment>
<evidence type="ECO:0000256" key="2">
    <source>
        <dbReference type="ARBA" id="ARBA00022448"/>
    </source>
</evidence>
<dbReference type="InterPro" id="IPR023997">
    <property type="entry name" value="TonB-dep_OMP_SusC/RagA_CS"/>
</dbReference>
<evidence type="ECO:0000256" key="4">
    <source>
        <dbReference type="ARBA" id="ARBA00022692"/>
    </source>
</evidence>
<feature type="domain" description="TonB-dependent receptor plug" evidence="12">
    <location>
        <begin position="118"/>
        <end position="241"/>
    </location>
</feature>
<keyword evidence="14" id="KW-1185">Reference proteome</keyword>
<feature type="signal peptide" evidence="10">
    <location>
        <begin position="1"/>
        <end position="23"/>
    </location>
</feature>
<organism evidence="13 14">
    <name type="scientific">Chitinophaga barathri</name>
    <dbReference type="NCBI Taxonomy" id="1647451"/>
    <lineage>
        <taxon>Bacteria</taxon>
        <taxon>Pseudomonadati</taxon>
        <taxon>Bacteroidota</taxon>
        <taxon>Chitinophagia</taxon>
        <taxon>Chitinophagales</taxon>
        <taxon>Chitinophagaceae</taxon>
        <taxon>Chitinophaga</taxon>
    </lineage>
</organism>
<dbReference type="PANTHER" id="PTHR30069">
    <property type="entry name" value="TONB-DEPENDENT OUTER MEMBRANE RECEPTOR"/>
    <property type="match status" value="1"/>
</dbReference>
<dbReference type="NCBIfam" id="TIGR04057">
    <property type="entry name" value="SusC_RagA_signa"/>
    <property type="match status" value="1"/>
</dbReference>
<dbReference type="InterPro" id="IPR008969">
    <property type="entry name" value="CarboxyPept-like_regulatory"/>
</dbReference>
<evidence type="ECO:0000256" key="10">
    <source>
        <dbReference type="SAM" id="SignalP"/>
    </source>
</evidence>
<keyword evidence="5 9" id="KW-0798">TonB box</keyword>
<evidence type="ECO:0000313" key="13">
    <source>
        <dbReference type="EMBL" id="RPD39973.1"/>
    </source>
</evidence>
<dbReference type="Proteomes" id="UP000279089">
    <property type="component" value="Unassembled WGS sequence"/>
</dbReference>
<evidence type="ECO:0000259" key="12">
    <source>
        <dbReference type="Pfam" id="PF07715"/>
    </source>
</evidence>
<dbReference type="Gene3D" id="2.170.130.10">
    <property type="entry name" value="TonB-dependent receptor, plug domain"/>
    <property type="match status" value="1"/>
</dbReference>
<dbReference type="Gene3D" id="2.60.40.1120">
    <property type="entry name" value="Carboxypeptidase-like, regulatory domain"/>
    <property type="match status" value="1"/>
</dbReference>
<evidence type="ECO:0000256" key="5">
    <source>
        <dbReference type="ARBA" id="ARBA00023077"/>
    </source>
</evidence>
<sequence length="1123" mass="122147">MRTSHAFLMLTLLLFGITSSLSAQQKPTVGGSIVDSKSAPVIAANIVEKGTKNRALSDAEGFYRISVSPGATLVISCIGFATKEVVVGTGTTLNVTLQDDQRALNEVVVTGFGESRAKRNLGYSVTQVSGDDIRRTAAVNPISALQGMVPGLQVTPNSGGPQASTRFLIRGSANLDPYGNQPLVVIDEIVMDEQVILPNRGGEQDFGNILKDINPDDIESISVLKGGAVTALYGSRASNGVILIKTKKGFSQKGLGVSFTQTLMFERAYKTVDLQDRFGSGYHANDWTKLGGDSLAINTDSYYLSFGPEMKGQMFRDITGLYRRNDVGYNDVLDMYETGINRNTNVGISGGNDKTTFRFSYSNLGASSATPNNDLNRNSFNFRATHRPVKAVLLDINTAYTQSKTKNPALLGGNSLLYRSSYGVPRNYDINYWMDNYIDPVNGGYTNRDESGASNAFWYMYQNQYEQKENNLRGSLNLRADLTNWLRLDGSASVNTFETNYTAKIRGTSAGFANGEYRVNNNSVKQYRYRGALNYIKSIGKFDLLVQGGGELNQSSQVGTEARTNGFITPDVFRLSNTKERPVLVENKPMKMQNASLFFQSSIGFKDYLTLNIYGRNDWNSTLVYNDGHGEYSYFYPGADLAFVFTDLFKLPKAVEFGKLRVSYVEAGGGTTPYRTSTGSFAAYGAYQDAYGGTILRYGFSNNSLPNQNLVPVRNAKIEAGLEFKLFGNRLGGDITVYQQDSKNQIQDFTIPIVSGGNTALINEGKVRNKGVELQLYGTPLKINDFSWDVMFNYARNKNSVLSLPFNSKAALLDGNDGIYSVAYVGGDYGSIRSNYGYASYQAKGAGGANVNSPLNGMPVIGFGATRGALGGPVMYYLRAGTYNPSVGGESDPVVGSTMPDFLGSIRNTFNYKRLALSVFLDAKIGGDVYSTTYGYGSQYGQLAHTLNGRTADLGGLEYQSNTNYNGQGPGKRNDGILPVGVFADGTVIPASASADGQEHNVGGMTVADAYSKGWVKPVMASDYYDHTYGWANGIRQASVFESSWVSVREVSLSYDLPTNIANKLKLNNLRASVIGRNLFFLYNNAPDHVNPDNLSSTSAGAFVENGGTPYFRQFGFSLNANF</sequence>
<gene>
    <name evidence="13" type="ORF">EG028_17780</name>
</gene>
<keyword evidence="4 8" id="KW-0812">Transmembrane</keyword>
<keyword evidence="3 8" id="KW-1134">Transmembrane beta strand</keyword>
<evidence type="ECO:0000256" key="9">
    <source>
        <dbReference type="RuleBase" id="RU003357"/>
    </source>
</evidence>
<dbReference type="GO" id="GO:0044718">
    <property type="term" value="P:siderophore transmembrane transport"/>
    <property type="evidence" value="ECO:0007669"/>
    <property type="project" value="TreeGrafter"/>
</dbReference>
<dbReference type="GO" id="GO:0015344">
    <property type="term" value="F:siderophore uptake transmembrane transporter activity"/>
    <property type="evidence" value="ECO:0007669"/>
    <property type="project" value="TreeGrafter"/>
</dbReference>
<dbReference type="Gene3D" id="2.40.170.20">
    <property type="entry name" value="TonB-dependent receptor, beta-barrel domain"/>
    <property type="match status" value="1"/>
</dbReference>
<dbReference type="GO" id="GO:0009279">
    <property type="term" value="C:cell outer membrane"/>
    <property type="evidence" value="ECO:0007669"/>
    <property type="project" value="UniProtKB-SubCell"/>
</dbReference>
<dbReference type="SUPFAM" id="SSF49464">
    <property type="entry name" value="Carboxypeptidase regulatory domain-like"/>
    <property type="match status" value="1"/>
</dbReference>
<proteinExistence type="inferred from homology"/>
<dbReference type="OrthoDB" id="9768177at2"/>
<dbReference type="Pfam" id="PF07715">
    <property type="entry name" value="Plug"/>
    <property type="match status" value="1"/>
</dbReference>
<keyword evidence="2 8" id="KW-0813">Transport</keyword>
<evidence type="ECO:0000256" key="8">
    <source>
        <dbReference type="PROSITE-ProRule" id="PRU01360"/>
    </source>
</evidence>
<dbReference type="InterPro" id="IPR000531">
    <property type="entry name" value="Beta-barrel_TonB"/>
</dbReference>
<dbReference type="PANTHER" id="PTHR30069:SF28">
    <property type="entry name" value="TONB-DEPENDENT RECEPTOR YNCD-RELATED"/>
    <property type="match status" value="1"/>
</dbReference>
<dbReference type="Pfam" id="PF13715">
    <property type="entry name" value="CarbopepD_reg_2"/>
    <property type="match status" value="1"/>
</dbReference>
<keyword evidence="6 8" id="KW-0472">Membrane</keyword>
<feature type="chain" id="PRO_5017935890" evidence="10">
    <location>
        <begin position="24"/>
        <end position="1123"/>
    </location>
</feature>
<evidence type="ECO:0000259" key="11">
    <source>
        <dbReference type="Pfam" id="PF00593"/>
    </source>
</evidence>